<keyword evidence="3" id="KW-0548">Nucleotidyltransferase</keyword>
<feature type="domain" description="Reverse transcriptase RNase H-like" evidence="9">
    <location>
        <begin position="556"/>
        <end position="659"/>
    </location>
</feature>
<evidence type="ECO:0000256" key="3">
    <source>
        <dbReference type="ARBA" id="ARBA00022695"/>
    </source>
</evidence>
<evidence type="ECO:0000313" key="10">
    <source>
        <dbReference type="Proteomes" id="UP001652660"/>
    </source>
</evidence>
<keyword evidence="2" id="KW-0808">Transferase</keyword>
<sequence>MAENSQQFGVRSEGVTRRVNEDQQRFQQDSQKFQQETRTSKAQMSQLASSMSNFENGKGKLPSQVIPNPKENASAMFLRSGKEMHSSKPEATGVGDERKCGELEKEKALNLGPLKETRVVIQLADRSNVYLDDVVEVVLVKVNEFIFPADFYIVDMNDEYSANSAVLLLGRPFMSTVRTKIDVHEGTLSVEFDEETITFNIFDTMKYPNDTESVNCVCLTNSIVQDDFEQNFMEDKLEFVLQRNKTNEEVESVDDEDAIEAIISLHSLPAFFDRSVDSFLPLPTSNERILPSVEQASELELKELPKHLKYTYLGDHNTLPVIIASDLTAVRRKTLTSKGIHLLQIIGNQMDVGRYQSEWVSSVHVIPQKTSITLVQNERNELVPMRLQNGWRMCIDFRKLNSATRKDHFSLPFIDEMLKRLTVYGDSFDQCLHHLTMVLQRCIETNLALNYEKCHFIVKEGIVLGHVVSSRGIKIDKAKVDFISSFPYPTNVKEIRSFLDHIGFYRRFIKNFSRIAQPLSQLLQKEATFDFGQSCKVSFDTLKSMLTTTPIIQPPDWSLPFELMCDASQYAMGAVLGQRSGKCSHVIYYVSKTLSPAQYNYTTIEKKLLAIVFTFEKFRSYLLELKVIVFSDHTVLKYLLAKKESKPRLIHWILLLQEYDWEIKDRKEVDNFVTDHLSRLNREEEAVPISEVFPNKHLFQLRDEEPWYADIVNFLVSHKFSSAVDYVSKWIETKATQTNDSQVVAEFLKSTFLVGLVCQERSSVTKTNRQTEVSNRDIKSILEKTVNPNRKNWSTRLDYALWSYCTAYKTPIGISPYSLVYGKMCNLPVALEYRALWAVKQYNLSADRNDKERKLQLQELEEIHLEAYDNAQLYKERTKSIHDRLLRNKQFSIEQKVLLFN</sequence>
<dbReference type="InterPro" id="IPR012337">
    <property type="entry name" value="RNaseH-like_sf"/>
</dbReference>
<dbReference type="Gene3D" id="3.30.420.10">
    <property type="entry name" value="Ribonuclease H-like superfamily/Ribonuclease H"/>
    <property type="match status" value="1"/>
</dbReference>
<dbReference type="InterPro" id="IPR043128">
    <property type="entry name" value="Rev_trsase/Diguanyl_cyclase"/>
</dbReference>
<evidence type="ECO:0000256" key="4">
    <source>
        <dbReference type="ARBA" id="ARBA00022722"/>
    </source>
</evidence>
<evidence type="ECO:0000256" key="7">
    <source>
        <dbReference type="ARBA" id="ARBA00022918"/>
    </source>
</evidence>
<gene>
    <name evidence="11" type="primary">LOC113688259</name>
</gene>
<evidence type="ECO:0000256" key="8">
    <source>
        <dbReference type="SAM" id="MobiDB-lite"/>
    </source>
</evidence>
<evidence type="ECO:0000256" key="1">
    <source>
        <dbReference type="ARBA" id="ARBA00012493"/>
    </source>
</evidence>
<evidence type="ECO:0000259" key="9">
    <source>
        <dbReference type="Pfam" id="PF17917"/>
    </source>
</evidence>
<dbReference type="AlphaFoldDB" id="A0A6P6S7R5"/>
<dbReference type="FunFam" id="3.10.20.370:FF:000001">
    <property type="entry name" value="Retrovirus-related Pol polyprotein from transposon 17.6-like protein"/>
    <property type="match status" value="1"/>
</dbReference>
<evidence type="ECO:0000256" key="5">
    <source>
        <dbReference type="ARBA" id="ARBA00022759"/>
    </source>
</evidence>
<dbReference type="Gene3D" id="2.40.70.10">
    <property type="entry name" value="Acid Proteases"/>
    <property type="match status" value="1"/>
</dbReference>
<dbReference type="GO" id="GO:0003964">
    <property type="term" value="F:RNA-directed DNA polymerase activity"/>
    <property type="evidence" value="ECO:0007669"/>
    <property type="project" value="UniProtKB-KW"/>
</dbReference>
<organism evidence="10 11">
    <name type="scientific">Coffea arabica</name>
    <name type="common">Arabian coffee</name>
    <dbReference type="NCBI Taxonomy" id="13443"/>
    <lineage>
        <taxon>Eukaryota</taxon>
        <taxon>Viridiplantae</taxon>
        <taxon>Streptophyta</taxon>
        <taxon>Embryophyta</taxon>
        <taxon>Tracheophyta</taxon>
        <taxon>Spermatophyta</taxon>
        <taxon>Magnoliopsida</taxon>
        <taxon>eudicotyledons</taxon>
        <taxon>Gunneridae</taxon>
        <taxon>Pentapetalae</taxon>
        <taxon>asterids</taxon>
        <taxon>lamiids</taxon>
        <taxon>Gentianales</taxon>
        <taxon>Rubiaceae</taxon>
        <taxon>Ixoroideae</taxon>
        <taxon>Gardenieae complex</taxon>
        <taxon>Bertiereae - Coffeeae clade</taxon>
        <taxon>Coffeeae</taxon>
        <taxon>Coffea</taxon>
    </lineage>
</organism>
<dbReference type="PANTHER" id="PTHR34072">
    <property type="entry name" value="ENZYMATIC POLYPROTEIN-RELATED"/>
    <property type="match status" value="1"/>
</dbReference>
<keyword evidence="4" id="KW-0540">Nuclease</keyword>
<feature type="compositionally biased region" description="Low complexity" evidence="8">
    <location>
        <begin position="25"/>
        <end position="34"/>
    </location>
</feature>
<reference evidence="11" key="2">
    <citation type="submission" date="2025-08" db="UniProtKB">
        <authorList>
            <consortium name="RefSeq"/>
        </authorList>
    </citation>
    <scope>IDENTIFICATION</scope>
    <source>
        <tissue evidence="11">Leaves</tissue>
    </source>
</reference>
<evidence type="ECO:0000256" key="2">
    <source>
        <dbReference type="ARBA" id="ARBA00022679"/>
    </source>
</evidence>
<dbReference type="CDD" id="cd09274">
    <property type="entry name" value="RNase_HI_RT_Ty3"/>
    <property type="match status" value="1"/>
</dbReference>
<dbReference type="GO" id="GO:0003676">
    <property type="term" value="F:nucleic acid binding"/>
    <property type="evidence" value="ECO:0007669"/>
    <property type="project" value="InterPro"/>
</dbReference>
<keyword evidence="7" id="KW-0695">RNA-directed DNA polymerase</keyword>
<dbReference type="InterPro" id="IPR021109">
    <property type="entry name" value="Peptidase_aspartic_dom_sf"/>
</dbReference>
<dbReference type="GeneID" id="113688259"/>
<accession>A0A6P6S7R5</accession>
<dbReference type="FunFam" id="3.30.70.270:FF:000020">
    <property type="entry name" value="Transposon Tf2-6 polyprotein-like Protein"/>
    <property type="match status" value="1"/>
</dbReference>
<dbReference type="InterPro" id="IPR036397">
    <property type="entry name" value="RNaseH_sf"/>
</dbReference>
<dbReference type="GO" id="GO:0016787">
    <property type="term" value="F:hydrolase activity"/>
    <property type="evidence" value="ECO:0007669"/>
    <property type="project" value="UniProtKB-KW"/>
</dbReference>
<reference evidence="10" key="1">
    <citation type="journal article" date="2025" name="Foods">
        <title>Unveiling the Microbial Signatures of Arabica Coffee Cherries: Insights into Ripeness Specific Diversity, Functional Traits, and Implications for Quality and Safety.</title>
        <authorList>
            <consortium name="RefSeq"/>
            <person name="Tenea G.N."/>
            <person name="Cifuentes V."/>
            <person name="Reyes P."/>
            <person name="Cevallos-Vallejos M."/>
        </authorList>
    </citation>
    <scope>NUCLEOTIDE SEQUENCE [LARGE SCALE GENOMIC DNA]</scope>
</reference>
<dbReference type="SUPFAM" id="SSF56672">
    <property type="entry name" value="DNA/RNA polymerases"/>
    <property type="match status" value="1"/>
</dbReference>
<dbReference type="EC" id="2.7.7.49" evidence="1"/>
<proteinExistence type="predicted"/>
<dbReference type="SUPFAM" id="SSF53098">
    <property type="entry name" value="Ribonuclease H-like"/>
    <property type="match status" value="1"/>
</dbReference>
<protein>
    <recommendedName>
        <fullName evidence="1">RNA-directed DNA polymerase</fullName>
        <ecNumber evidence="1">2.7.7.49</ecNumber>
    </recommendedName>
</protein>
<dbReference type="InterPro" id="IPR043502">
    <property type="entry name" value="DNA/RNA_pol_sf"/>
</dbReference>
<name>A0A6P6S7R5_COFAR</name>
<dbReference type="Proteomes" id="UP001652660">
    <property type="component" value="Chromosome 1e"/>
</dbReference>
<dbReference type="RefSeq" id="XP_027061839.1">
    <property type="nucleotide sequence ID" value="XM_027206038.1"/>
</dbReference>
<dbReference type="Gene3D" id="3.30.70.270">
    <property type="match status" value="3"/>
</dbReference>
<feature type="compositionally biased region" description="Basic and acidic residues" evidence="8">
    <location>
        <begin position="14"/>
        <end position="24"/>
    </location>
</feature>
<keyword evidence="5" id="KW-0255">Endonuclease</keyword>
<keyword evidence="10" id="KW-1185">Reference proteome</keyword>
<feature type="compositionally biased region" description="Polar residues" evidence="8">
    <location>
        <begin position="36"/>
        <end position="55"/>
    </location>
</feature>
<feature type="region of interest" description="Disordered" evidence="8">
    <location>
        <begin position="1"/>
        <end position="68"/>
    </location>
</feature>
<dbReference type="GO" id="GO:0004519">
    <property type="term" value="F:endonuclease activity"/>
    <property type="evidence" value="ECO:0007669"/>
    <property type="project" value="UniProtKB-KW"/>
</dbReference>
<keyword evidence="6" id="KW-0378">Hydrolase</keyword>
<evidence type="ECO:0000313" key="11">
    <source>
        <dbReference type="RefSeq" id="XP_027061839.1"/>
    </source>
</evidence>
<dbReference type="PANTHER" id="PTHR34072:SF57">
    <property type="entry name" value="RNA-DIRECTED DNA POLYMERASE"/>
    <property type="match status" value="1"/>
</dbReference>
<evidence type="ECO:0000256" key="6">
    <source>
        <dbReference type="ARBA" id="ARBA00022801"/>
    </source>
</evidence>
<dbReference type="Pfam" id="PF17917">
    <property type="entry name" value="RT_RNaseH"/>
    <property type="match status" value="1"/>
</dbReference>
<dbReference type="InterPro" id="IPR041373">
    <property type="entry name" value="RT_RNaseH"/>
</dbReference>
<dbReference type="OrthoDB" id="10055717at2759"/>